<dbReference type="EMBL" id="AP023098">
    <property type="protein sequence ID" value="BCE79936.1"/>
    <property type="molecule type" value="Genomic_DNA"/>
</dbReference>
<gene>
    <name evidence="1" type="ORF">XF9B_13570</name>
</gene>
<proteinExistence type="predicted"/>
<organism evidence="1">
    <name type="scientific">Bradyrhizobium diazoefficiens</name>
    <dbReference type="NCBI Taxonomy" id="1355477"/>
    <lineage>
        <taxon>Bacteria</taxon>
        <taxon>Pseudomonadati</taxon>
        <taxon>Pseudomonadota</taxon>
        <taxon>Alphaproteobacteria</taxon>
        <taxon>Hyphomicrobiales</taxon>
        <taxon>Nitrobacteraceae</taxon>
        <taxon>Bradyrhizobium</taxon>
    </lineage>
</organism>
<sequence>MEFEAESSENLKDKIGLCDLVAQIRIRPEMFDKHWRVADDEVPPADRKAF</sequence>
<evidence type="ECO:0000313" key="1">
    <source>
        <dbReference type="EMBL" id="BCE79936.1"/>
    </source>
</evidence>
<name>A0A810BSG6_9BRAD</name>
<dbReference type="AlphaFoldDB" id="A0A810BSG6"/>
<reference evidence="1" key="1">
    <citation type="submission" date="2020-05" db="EMBL/GenBank/DDBJ databases">
        <title>Complete genome sequence of Bradyrhizobium diazoefficiens XF9 isolated from soybean nodule.</title>
        <authorList>
            <person name="Noda R."/>
            <person name="Kakizaki K."/>
            <person name="Minamisawa K."/>
        </authorList>
    </citation>
    <scope>NUCLEOTIDE SEQUENCE</scope>
    <source>
        <strain evidence="1">XF9</strain>
    </source>
</reference>
<accession>A0A810BSG6</accession>
<protein>
    <submittedName>
        <fullName evidence="1">Uncharacterized protein</fullName>
    </submittedName>
</protein>